<dbReference type="AlphaFoldDB" id="A0AAD3SU41"/>
<evidence type="ECO:0000313" key="3">
    <source>
        <dbReference type="Proteomes" id="UP001279734"/>
    </source>
</evidence>
<name>A0AAD3SU41_NEPGR</name>
<gene>
    <name evidence="2" type="ORF">Nepgr_018801</name>
</gene>
<reference evidence="2" key="1">
    <citation type="submission" date="2023-05" db="EMBL/GenBank/DDBJ databases">
        <title>Nepenthes gracilis genome sequencing.</title>
        <authorList>
            <person name="Fukushima K."/>
        </authorList>
    </citation>
    <scope>NUCLEOTIDE SEQUENCE</scope>
    <source>
        <strain evidence="2">SING2019-196</strain>
    </source>
</reference>
<sequence length="144" mass="14787">MPNCHPMPSSCLAILPNVVECPGIYLAVQDFAEDLEEAPPSVSPPANSVSSNLDAAVSDSHVGKHPIGIASEPVFGSSDTGSEPGVSAFVGEGHPRGVLLGAVLRGFVGSRIQIDDVGQAPSFDEVEVSRPAKPSLTVSSAERL</sequence>
<evidence type="ECO:0000313" key="2">
    <source>
        <dbReference type="EMBL" id="GMH16960.1"/>
    </source>
</evidence>
<accession>A0AAD3SU41</accession>
<proteinExistence type="predicted"/>
<protein>
    <submittedName>
        <fullName evidence="2">Uncharacterized protein</fullName>
    </submittedName>
</protein>
<organism evidence="2 3">
    <name type="scientific">Nepenthes gracilis</name>
    <name type="common">Slender pitcher plant</name>
    <dbReference type="NCBI Taxonomy" id="150966"/>
    <lineage>
        <taxon>Eukaryota</taxon>
        <taxon>Viridiplantae</taxon>
        <taxon>Streptophyta</taxon>
        <taxon>Embryophyta</taxon>
        <taxon>Tracheophyta</taxon>
        <taxon>Spermatophyta</taxon>
        <taxon>Magnoliopsida</taxon>
        <taxon>eudicotyledons</taxon>
        <taxon>Gunneridae</taxon>
        <taxon>Pentapetalae</taxon>
        <taxon>Caryophyllales</taxon>
        <taxon>Nepenthaceae</taxon>
        <taxon>Nepenthes</taxon>
    </lineage>
</organism>
<dbReference type="EMBL" id="BSYO01000017">
    <property type="protein sequence ID" value="GMH16960.1"/>
    <property type="molecule type" value="Genomic_DNA"/>
</dbReference>
<dbReference type="Proteomes" id="UP001279734">
    <property type="component" value="Unassembled WGS sequence"/>
</dbReference>
<keyword evidence="3" id="KW-1185">Reference proteome</keyword>
<comment type="caution">
    <text evidence="2">The sequence shown here is derived from an EMBL/GenBank/DDBJ whole genome shotgun (WGS) entry which is preliminary data.</text>
</comment>
<feature type="region of interest" description="Disordered" evidence="1">
    <location>
        <begin position="119"/>
        <end position="144"/>
    </location>
</feature>
<evidence type="ECO:0000256" key="1">
    <source>
        <dbReference type="SAM" id="MobiDB-lite"/>
    </source>
</evidence>